<evidence type="ECO:0000313" key="3">
    <source>
        <dbReference type="Proteomes" id="UP000290819"/>
    </source>
</evidence>
<keyword evidence="1" id="KW-0732">Signal</keyword>
<gene>
    <name evidence="2" type="ORF">B5V03_31530</name>
</gene>
<evidence type="ECO:0000256" key="1">
    <source>
        <dbReference type="SAM" id="SignalP"/>
    </source>
</evidence>
<keyword evidence="3" id="KW-1185">Reference proteome</keyword>
<reference evidence="2 3" key="1">
    <citation type="submission" date="2017-03" db="EMBL/GenBank/DDBJ databases">
        <authorList>
            <person name="Safronova V.I."/>
            <person name="Sazanova A.L."/>
            <person name="Chirak E.R."/>
        </authorList>
    </citation>
    <scope>NUCLEOTIDE SEQUENCE [LARGE SCALE GENOMIC DNA]</scope>
    <source>
        <strain evidence="2 3">Opo-243</strain>
    </source>
</reference>
<dbReference type="AlphaFoldDB" id="A0A4Q1UNW5"/>
<feature type="chain" id="PRO_5020241540" evidence="1">
    <location>
        <begin position="38"/>
        <end position="87"/>
    </location>
</feature>
<name>A0A4Q1UNW5_9BRAD</name>
<evidence type="ECO:0000313" key="2">
    <source>
        <dbReference type="EMBL" id="RXT37787.1"/>
    </source>
</evidence>
<dbReference type="EMBL" id="MZXW01000047">
    <property type="protein sequence ID" value="RXT37787.1"/>
    <property type="molecule type" value="Genomic_DNA"/>
</dbReference>
<organism evidence="2 3">
    <name type="scientific">Bradyrhizobium betae</name>
    <dbReference type="NCBI Taxonomy" id="244734"/>
    <lineage>
        <taxon>Bacteria</taxon>
        <taxon>Pseudomonadati</taxon>
        <taxon>Pseudomonadota</taxon>
        <taxon>Alphaproteobacteria</taxon>
        <taxon>Hyphomicrobiales</taxon>
        <taxon>Nitrobacteraceae</taxon>
        <taxon>Bradyrhizobium</taxon>
    </lineage>
</organism>
<proteinExistence type="predicted"/>
<dbReference type="Proteomes" id="UP000290819">
    <property type="component" value="Unassembled WGS sequence"/>
</dbReference>
<accession>A0A4Q1UNW5</accession>
<feature type="signal peptide" evidence="1">
    <location>
        <begin position="1"/>
        <end position="37"/>
    </location>
</feature>
<protein>
    <submittedName>
        <fullName evidence="2">Uncharacterized protein</fullName>
    </submittedName>
</protein>
<comment type="caution">
    <text evidence="2">The sequence shown here is derived from an EMBL/GenBank/DDBJ whole genome shotgun (WGS) entry which is preliminary data.</text>
</comment>
<sequence>MGQHTFVAFEWRRLMTMLKILSAGLIATAMFTTAASARETNANQRHITERAHHASVFPFAEPFGAYTATPSEQPGGICDHGDNPQVC</sequence>